<dbReference type="HOGENOM" id="CLU_003703_13_1_1"/>
<dbReference type="RefSeq" id="XP_002911023.1">
    <property type="nucleotide sequence ID" value="XM_002910977.1"/>
</dbReference>
<name>D6RN68_COPC7</name>
<feature type="region of interest" description="Disordered" evidence="1">
    <location>
        <begin position="728"/>
        <end position="756"/>
    </location>
</feature>
<dbReference type="PANTHER" id="PTHR33096:SF1">
    <property type="entry name" value="CXC1-LIKE CYSTEINE CLUSTER ASSOCIATED WITH KDZ TRANSPOSASES DOMAIN-CONTAINING PROTEIN"/>
    <property type="match status" value="1"/>
</dbReference>
<reference evidence="3 4" key="1">
    <citation type="journal article" date="2010" name="Proc. Natl. Acad. Sci. U.S.A.">
        <title>Insights into evolution of multicellular fungi from the assembled chromosomes of the mushroom Coprinopsis cinerea (Coprinus cinereus).</title>
        <authorList>
            <person name="Stajich J.E."/>
            <person name="Wilke S.K."/>
            <person name="Ahren D."/>
            <person name="Au C.H."/>
            <person name="Birren B.W."/>
            <person name="Borodovsky M."/>
            <person name="Burns C."/>
            <person name="Canback B."/>
            <person name="Casselton L.A."/>
            <person name="Cheng C.K."/>
            <person name="Deng J."/>
            <person name="Dietrich F.S."/>
            <person name="Fargo D.C."/>
            <person name="Farman M.L."/>
            <person name="Gathman A.C."/>
            <person name="Goldberg J."/>
            <person name="Guigo R."/>
            <person name="Hoegger P.J."/>
            <person name="Hooker J.B."/>
            <person name="Huggins A."/>
            <person name="James T.Y."/>
            <person name="Kamada T."/>
            <person name="Kilaru S."/>
            <person name="Kodira C."/>
            <person name="Kues U."/>
            <person name="Kupfer D."/>
            <person name="Kwan H.S."/>
            <person name="Lomsadze A."/>
            <person name="Li W."/>
            <person name="Lilly W.W."/>
            <person name="Ma L.J."/>
            <person name="Mackey A.J."/>
            <person name="Manning G."/>
            <person name="Martin F."/>
            <person name="Muraguchi H."/>
            <person name="Natvig D.O."/>
            <person name="Palmerini H."/>
            <person name="Ramesh M.A."/>
            <person name="Rehmeyer C.J."/>
            <person name="Roe B.A."/>
            <person name="Shenoy N."/>
            <person name="Stanke M."/>
            <person name="Ter-Hovhannisyan V."/>
            <person name="Tunlid A."/>
            <person name="Velagapudi R."/>
            <person name="Vision T.J."/>
            <person name="Zeng Q."/>
            <person name="Zolan M.E."/>
            <person name="Pukkila P.J."/>
        </authorList>
    </citation>
    <scope>NUCLEOTIDE SEQUENCE [LARGE SCALE GENOMIC DNA]</scope>
    <source>
        <strain evidence="4">Okayama-7 / 130 / ATCC MYA-4618 / FGSC 9003</strain>
    </source>
</reference>
<feature type="compositionally biased region" description="Basic and acidic residues" evidence="1">
    <location>
        <begin position="728"/>
        <end position="743"/>
    </location>
</feature>
<dbReference type="Pfam" id="PF18758">
    <property type="entry name" value="KDZ"/>
    <property type="match status" value="1"/>
</dbReference>
<dbReference type="VEuPathDB" id="FungiDB:CC1G_15566"/>
<accession>D6RN68</accession>
<dbReference type="PANTHER" id="PTHR33096">
    <property type="entry name" value="CXC2 DOMAIN-CONTAINING PROTEIN"/>
    <property type="match status" value="1"/>
</dbReference>
<dbReference type="OMA" id="SEEYHDQ"/>
<feature type="region of interest" description="Disordered" evidence="1">
    <location>
        <begin position="1"/>
        <end position="69"/>
    </location>
</feature>
<feature type="compositionally biased region" description="Polar residues" evidence="1">
    <location>
        <begin position="42"/>
        <end position="59"/>
    </location>
</feature>
<dbReference type="KEGG" id="cci:CC1G_15566"/>
<evidence type="ECO:0000259" key="2">
    <source>
        <dbReference type="Pfam" id="PF18803"/>
    </source>
</evidence>
<dbReference type="InterPro" id="IPR041457">
    <property type="entry name" value="CxC2_KDZ-assoc"/>
</dbReference>
<dbReference type="eggNOG" id="ENOG502SJ1F">
    <property type="taxonomic scope" value="Eukaryota"/>
</dbReference>
<dbReference type="EMBL" id="AACS02000006">
    <property type="protein sequence ID" value="EFI27529.1"/>
    <property type="molecule type" value="Genomic_DNA"/>
</dbReference>
<dbReference type="InParanoid" id="D6RN68"/>
<gene>
    <name evidence="3" type="ORF">CC1G_15566</name>
</gene>
<protein>
    <recommendedName>
        <fullName evidence="2">CxC2-like cysteine cluster KDZ transposase-associated domain-containing protein</fullName>
    </recommendedName>
</protein>
<dbReference type="Proteomes" id="UP000001861">
    <property type="component" value="Unassembled WGS sequence"/>
</dbReference>
<sequence length="992" mass="113178">MYAGRRQQVKRRERVELYHGRLGPGRRRGKVKVQLIPYTPTRGRQSLSPRKTSRSTGKASTAHRRESTVPFPSNDGEFIPFNADNDLGTTSKTSHDYMKEWIPKQKLYLYELLEQQGLPETTCFLPAWLWQTGLALSLCSSGACQALPSTLCSDDFDWFDDDDLTFGAKPSRRALGSAKVVAIAHTTGIHHLPVHFCRCLDAPSDERQLLRHGLYPSSFQDIRTAFTFSILDDYLLQTLECFTSTHHYYSKLRRTTNKFFPNSVPDRTRELRRVGRQWRRLKELKRFGFGHTNRNPGKGEMALFCAACPQPGINLPDNWREDPEEWKYQRSLVADGNFVCVHRKQKDQGEDVYLKDGEGFMTESTRYRKHLESTEEHKEPQTCHEHRAIADKSKVHKGCDVTGVGAYACMRHGCFVPGSVVDFQKGERQVNMDYGFCEALKTTHVEELSKVLLVYDVNCQYCKNLRKRIDKGDYLSIDNRLDITFGIGTFHVHGHQDTCFARYALTFIKGAGMSAGEILESLWAVVNEAAGSTSMMTIPARAEGLDAVMGDSNWKKLVNLVFISVTSITKNWEKSRHELASAQEDFELLNETASMSQRRLWDAQLNRAQMERNHDISAMDILNVKLNKPPTRAKVQHDLMAAEQRENTGIGVTSWLTSGMKIQDLQENLRLFLAGLPRESLRTDQQNLELAKRREHIQAEVNSFYETGTILFPDVDFYELQCAQPPNDRVEIEGDDEGNRQDPGDNPFSLSNNEAEDVDVPLPSSFEVLPSGLKGAAGKEVQLRCAQADDALEQIRTEIGHKSYLYRSNIRLAEGKQQRLRGYSAVKSVDRALRLHLKSYNRARWALNCLGATREILDKYRPITKGDTKAITAVYKPNASGQRNTPLSWIWTMDVEGDSANSEYLEELYRVNWLRAKSRAERWREEHLLLTSEMDWVVNFFFFKEDECKAWATITRGLPGHRAYANRQANVWRLMAVHAEKAFANVKRSSGG</sequence>
<organism evidence="3 4">
    <name type="scientific">Coprinopsis cinerea (strain Okayama-7 / 130 / ATCC MYA-4618 / FGSC 9003)</name>
    <name type="common">Inky cap fungus</name>
    <name type="synonym">Hormographiella aspergillata</name>
    <dbReference type="NCBI Taxonomy" id="240176"/>
    <lineage>
        <taxon>Eukaryota</taxon>
        <taxon>Fungi</taxon>
        <taxon>Dikarya</taxon>
        <taxon>Basidiomycota</taxon>
        <taxon>Agaricomycotina</taxon>
        <taxon>Agaricomycetes</taxon>
        <taxon>Agaricomycetidae</taxon>
        <taxon>Agaricales</taxon>
        <taxon>Agaricineae</taxon>
        <taxon>Psathyrellaceae</taxon>
        <taxon>Coprinopsis</taxon>
    </lineage>
</organism>
<proteinExistence type="predicted"/>
<evidence type="ECO:0000313" key="3">
    <source>
        <dbReference type="EMBL" id="EFI27529.1"/>
    </source>
</evidence>
<feature type="domain" description="CxC2-like cysteine cluster KDZ transposase-associated" evidence="2">
    <location>
        <begin position="179"/>
        <end position="258"/>
    </location>
</feature>
<dbReference type="InterPro" id="IPR040521">
    <property type="entry name" value="KDZ"/>
</dbReference>
<evidence type="ECO:0000256" key="1">
    <source>
        <dbReference type="SAM" id="MobiDB-lite"/>
    </source>
</evidence>
<dbReference type="GeneID" id="9378875"/>
<comment type="caution">
    <text evidence="3">The sequence shown here is derived from an EMBL/GenBank/DDBJ whole genome shotgun (WGS) entry which is preliminary data.</text>
</comment>
<evidence type="ECO:0000313" key="4">
    <source>
        <dbReference type="Proteomes" id="UP000001861"/>
    </source>
</evidence>
<dbReference type="AlphaFoldDB" id="D6RN68"/>
<dbReference type="OrthoDB" id="3143151at2759"/>
<keyword evidence="4" id="KW-1185">Reference proteome</keyword>
<dbReference type="Pfam" id="PF18803">
    <property type="entry name" value="CxC2"/>
    <property type="match status" value="1"/>
</dbReference>